<name>A0A4Z2G644_9TELE</name>
<evidence type="ECO:0000313" key="3">
    <source>
        <dbReference type="Proteomes" id="UP000314294"/>
    </source>
</evidence>
<evidence type="ECO:0000256" key="1">
    <source>
        <dbReference type="SAM" id="MobiDB-lite"/>
    </source>
</evidence>
<proteinExistence type="predicted"/>
<protein>
    <submittedName>
        <fullName evidence="2">Uncharacterized protein</fullName>
    </submittedName>
</protein>
<feature type="region of interest" description="Disordered" evidence="1">
    <location>
        <begin position="1"/>
        <end position="27"/>
    </location>
</feature>
<dbReference type="AlphaFoldDB" id="A0A4Z2G644"/>
<organism evidence="2 3">
    <name type="scientific">Liparis tanakae</name>
    <name type="common">Tanaka's snailfish</name>
    <dbReference type="NCBI Taxonomy" id="230148"/>
    <lineage>
        <taxon>Eukaryota</taxon>
        <taxon>Metazoa</taxon>
        <taxon>Chordata</taxon>
        <taxon>Craniata</taxon>
        <taxon>Vertebrata</taxon>
        <taxon>Euteleostomi</taxon>
        <taxon>Actinopterygii</taxon>
        <taxon>Neopterygii</taxon>
        <taxon>Teleostei</taxon>
        <taxon>Neoteleostei</taxon>
        <taxon>Acanthomorphata</taxon>
        <taxon>Eupercaria</taxon>
        <taxon>Perciformes</taxon>
        <taxon>Cottioidei</taxon>
        <taxon>Cottales</taxon>
        <taxon>Liparidae</taxon>
        <taxon>Liparis</taxon>
    </lineage>
</organism>
<gene>
    <name evidence="2" type="ORF">EYF80_041558</name>
</gene>
<feature type="compositionally biased region" description="Acidic residues" evidence="1">
    <location>
        <begin position="1"/>
        <end position="13"/>
    </location>
</feature>
<accession>A0A4Z2G644</accession>
<dbReference type="EMBL" id="SRLO01000705">
    <property type="protein sequence ID" value="TNN48244.1"/>
    <property type="molecule type" value="Genomic_DNA"/>
</dbReference>
<reference evidence="2 3" key="1">
    <citation type="submission" date="2019-03" db="EMBL/GenBank/DDBJ databases">
        <title>First draft genome of Liparis tanakae, snailfish: a comprehensive survey of snailfish specific genes.</title>
        <authorList>
            <person name="Kim W."/>
            <person name="Song I."/>
            <person name="Jeong J.-H."/>
            <person name="Kim D."/>
            <person name="Kim S."/>
            <person name="Ryu S."/>
            <person name="Song J.Y."/>
            <person name="Lee S.K."/>
        </authorList>
    </citation>
    <scope>NUCLEOTIDE SEQUENCE [LARGE SCALE GENOMIC DNA]</scope>
    <source>
        <tissue evidence="2">Muscle</tissue>
    </source>
</reference>
<dbReference type="Proteomes" id="UP000314294">
    <property type="component" value="Unassembled WGS sequence"/>
</dbReference>
<sequence length="120" mass="12769">MTTQEEEDEEEEEGGGRGGPADGARLWARGGTHLRDSLEITLTDHLGGQIKVLERVSVRGHVRALTPKGEEPSAVSMSSLVECGTHAAPRGWTGAKRWLNQAPDCAMKLMLGAGDSNHPG</sequence>
<keyword evidence="3" id="KW-1185">Reference proteome</keyword>
<evidence type="ECO:0000313" key="2">
    <source>
        <dbReference type="EMBL" id="TNN48244.1"/>
    </source>
</evidence>
<comment type="caution">
    <text evidence="2">The sequence shown here is derived from an EMBL/GenBank/DDBJ whole genome shotgun (WGS) entry which is preliminary data.</text>
</comment>